<proteinExistence type="inferred from homology"/>
<evidence type="ECO:0000256" key="5">
    <source>
        <dbReference type="SAM" id="MobiDB-lite"/>
    </source>
</evidence>
<evidence type="ECO:0000313" key="7">
    <source>
        <dbReference type="WBParaSite" id="PDA_v2.g29782.t1"/>
    </source>
</evidence>
<dbReference type="AlphaFoldDB" id="A0A914QQZ3"/>
<evidence type="ECO:0000256" key="4">
    <source>
        <dbReference type="RuleBase" id="RU000572"/>
    </source>
</evidence>
<keyword evidence="2 4" id="KW-0689">Ribosomal protein</keyword>
<organism evidence="6 7">
    <name type="scientific">Panagrolaimus davidi</name>
    <dbReference type="NCBI Taxonomy" id="227884"/>
    <lineage>
        <taxon>Eukaryota</taxon>
        <taxon>Metazoa</taxon>
        <taxon>Ecdysozoa</taxon>
        <taxon>Nematoda</taxon>
        <taxon>Chromadorea</taxon>
        <taxon>Rhabditida</taxon>
        <taxon>Tylenchina</taxon>
        <taxon>Panagrolaimomorpha</taxon>
        <taxon>Panagrolaimoidea</taxon>
        <taxon>Panagrolaimidae</taxon>
        <taxon>Panagrolaimus</taxon>
    </lineage>
</organism>
<evidence type="ECO:0000256" key="3">
    <source>
        <dbReference type="ARBA" id="ARBA00023274"/>
    </source>
</evidence>
<dbReference type="PROSITE" id="PS01104">
    <property type="entry name" value="RIBOSOMAL_L13E"/>
    <property type="match status" value="1"/>
</dbReference>
<comment type="similarity">
    <text evidence="1 4">Belongs to the eukaryotic ribosomal protein eL13 family.</text>
</comment>
<dbReference type="GO" id="GO:0022625">
    <property type="term" value="C:cytosolic large ribosomal subunit"/>
    <property type="evidence" value="ECO:0007669"/>
    <property type="project" value="TreeGrafter"/>
</dbReference>
<feature type="compositionally biased region" description="Basic and acidic residues" evidence="5">
    <location>
        <begin position="190"/>
        <end position="203"/>
    </location>
</feature>
<dbReference type="PANTHER" id="PTHR11722:SF0">
    <property type="entry name" value="LARGE RIBOSOMAL SUBUNIT PROTEIN EL13"/>
    <property type="match status" value="1"/>
</dbReference>
<reference evidence="7" key="1">
    <citation type="submission" date="2022-11" db="UniProtKB">
        <authorList>
            <consortium name="WormBaseParasite"/>
        </authorList>
    </citation>
    <scope>IDENTIFICATION</scope>
</reference>
<evidence type="ECO:0000256" key="1">
    <source>
        <dbReference type="ARBA" id="ARBA00005640"/>
    </source>
</evidence>
<evidence type="ECO:0000256" key="2">
    <source>
        <dbReference type="ARBA" id="ARBA00022980"/>
    </source>
</evidence>
<dbReference type="GO" id="GO:0006412">
    <property type="term" value="P:translation"/>
    <property type="evidence" value="ECO:0007669"/>
    <property type="project" value="InterPro"/>
</dbReference>
<dbReference type="GO" id="GO:0003735">
    <property type="term" value="F:structural constituent of ribosome"/>
    <property type="evidence" value="ECO:0007669"/>
    <property type="project" value="InterPro"/>
</dbReference>
<accession>A0A914QQZ3</accession>
<protein>
    <recommendedName>
        <fullName evidence="4">60S ribosomal protein L13</fullName>
    </recommendedName>
</protein>
<dbReference type="InterPro" id="IPR018256">
    <property type="entry name" value="Ribosomal_eL13_CS"/>
</dbReference>
<dbReference type="InterPro" id="IPR001380">
    <property type="entry name" value="Ribosomal_eL13"/>
</dbReference>
<dbReference type="WBParaSite" id="PDA_v2.g29782.t1">
    <property type="protein sequence ID" value="PDA_v2.g29782.t1"/>
    <property type="gene ID" value="PDA_v2.g29782"/>
</dbReference>
<keyword evidence="3 4" id="KW-0687">Ribonucleoprotein</keyword>
<name>A0A914QQZ3_9BILA</name>
<keyword evidence="6" id="KW-1185">Reference proteome</keyword>
<dbReference type="Proteomes" id="UP000887578">
    <property type="component" value="Unplaced"/>
</dbReference>
<dbReference type="GO" id="GO:0003723">
    <property type="term" value="F:RNA binding"/>
    <property type="evidence" value="ECO:0007669"/>
    <property type="project" value="TreeGrafter"/>
</dbReference>
<dbReference type="PANTHER" id="PTHR11722">
    <property type="entry name" value="60S RIBOSOMAL PROTEIN L13"/>
    <property type="match status" value="1"/>
</dbReference>
<evidence type="ECO:0000313" key="6">
    <source>
        <dbReference type="Proteomes" id="UP000887578"/>
    </source>
</evidence>
<dbReference type="HAMAP" id="MF_00499">
    <property type="entry name" value="Ribosomal_eL13"/>
    <property type="match status" value="1"/>
</dbReference>
<dbReference type="Pfam" id="PF01294">
    <property type="entry name" value="Ribosomal_L13e"/>
    <property type="match status" value="1"/>
</dbReference>
<sequence length="212" mass="24177">MAVKGNQMLPGNHFHKHWQRRIKTWFNQAARKYRRRQNRVTKAKAVAPRPAGGLLRPAVRCASNKYNTRVRLGRGFTLQELKAAGVSVVDARAFGVAVDFRRTNLSVESLQQNVRRLKEYRSRLIVFPKKAGKPRKGDATEEEVRLATQLRGTILPLKASDKREKALPVTEALQKFEVFRHLRRLRADKKYKGKRDTKAKAAAEEGIGGGRR</sequence>
<dbReference type="Gene3D" id="1.20.5.110">
    <property type="match status" value="1"/>
</dbReference>
<feature type="region of interest" description="Disordered" evidence="5">
    <location>
        <begin position="190"/>
        <end position="212"/>
    </location>
</feature>